<protein>
    <recommendedName>
        <fullName evidence="1">Dipeptidase</fullName>
        <ecNumber evidence="1">3.4.-.-</ecNumber>
    </recommendedName>
</protein>
<dbReference type="InterPro" id="IPR005322">
    <property type="entry name" value="Peptidase_C69"/>
</dbReference>
<dbReference type="GO" id="GO:0070004">
    <property type="term" value="F:cysteine-type exopeptidase activity"/>
    <property type="evidence" value="ECO:0007669"/>
    <property type="project" value="InterPro"/>
</dbReference>
<dbReference type="AlphaFoldDB" id="A0A124FYU7"/>
<evidence type="ECO:0000256" key="2">
    <source>
        <dbReference type="SAM" id="SignalP"/>
    </source>
</evidence>
<dbReference type="PATRIC" id="fig|1184387.3.peg.284"/>
<accession>A0A124FYU7</accession>
<comment type="similarity">
    <text evidence="1">Belongs to the peptidase C69 family.</text>
</comment>
<keyword evidence="1" id="KW-0645">Protease</keyword>
<proteinExistence type="inferred from homology"/>
<comment type="catalytic activity">
    <reaction evidence="1">
        <text>an L-aminoacyl-L-amino acid + H2O = 2 an L-alpha-amino acid</text>
        <dbReference type="Rhea" id="RHEA:48940"/>
        <dbReference type="ChEBI" id="CHEBI:15377"/>
        <dbReference type="ChEBI" id="CHEBI:59869"/>
        <dbReference type="ChEBI" id="CHEBI:77460"/>
    </reaction>
</comment>
<keyword evidence="2" id="KW-0732">Signal</keyword>
<feature type="signal peptide" evidence="2">
    <location>
        <begin position="1"/>
        <end position="23"/>
    </location>
</feature>
<keyword evidence="1" id="KW-0378">Hydrolase</keyword>
<dbReference type="Pfam" id="PF03577">
    <property type="entry name" value="Peptidase_C69"/>
    <property type="match status" value="1"/>
</dbReference>
<comment type="caution">
    <text evidence="3">The sequence shown here is derived from an EMBL/GenBank/DDBJ whole genome shotgun (WGS) entry which is preliminary data.</text>
</comment>
<dbReference type="PROSITE" id="PS51257">
    <property type="entry name" value="PROKAR_LIPOPROTEIN"/>
    <property type="match status" value="1"/>
</dbReference>
<dbReference type="GO" id="GO:0006508">
    <property type="term" value="P:proteolysis"/>
    <property type="evidence" value="ECO:0007669"/>
    <property type="project" value="UniProtKB-KW"/>
</dbReference>
<reference evidence="4" key="1">
    <citation type="journal article" date="2015" name="MBio">
        <title>Genome-Resolved Metagenomic Analysis Reveals Roles for Candidate Phyla and Other Microbial Community Members in Biogeochemical Transformations in Oil Reservoirs.</title>
        <authorList>
            <person name="Hu P."/>
            <person name="Tom L."/>
            <person name="Singh A."/>
            <person name="Thomas B.C."/>
            <person name="Baker B.J."/>
            <person name="Piceno Y.M."/>
            <person name="Andersen G.L."/>
            <person name="Banfield J.F."/>
        </authorList>
    </citation>
    <scope>NUCLEOTIDE SEQUENCE [LARGE SCALE GENOMIC DNA]</scope>
</reference>
<gene>
    <name evidence="3" type="ORF">XD94_0082</name>
</gene>
<dbReference type="Gene3D" id="3.60.60.10">
    <property type="entry name" value="Penicillin V Acylase, Chain A"/>
    <property type="match status" value="1"/>
</dbReference>
<dbReference type="EC" id="3.4.-.-" evidence="1"/>
<dbReference type="PANTHER" id="PTHR12994">
    <property type="entry name" value="SECERNIN"/>
    <property type="match status" value="1"/>
</dbReference>
<evidence type="ECO:0000313" key="4">
    <source>
        <dbReference type="Proteomes" id="UP000054092"/>
    </source>
</evidence>
<sequence length="517" mass="58901">MSIKARKILALAAIIVLSGLTFACTIIGVGKDAMADGSTVITHNDDSSSADFRLWIIPAMDWPEGSMRDIVINSHNYIDYGNYPDVEVGDRGVLVGQITQVEHTYAYFHSRYSFINEMGVAMGESTARHRSELRDTLGLIDCWTAQDIALERATTAREAVRIMGDLVEEYGWYGSGEIINVTDGEEVWICEFYGRDLWIALRLPDDCVYVGANTMRIRDVDFEDTDNVMHSPNIISYAVEQGWYDPDSGEPFRPADIYAPRTSMNIREWRALSWFAPSLELEYGQVHYPLWVKPDRKLTVFDIFTISGDWYEGTEFDLTKGVGAGPFGDPFASYVTGGRQRAIGIPLSCYIQISQIKSWLPPEIRSLVWFGYGAGGTQYHTPLWPSMERLPEFYQNGSRYEIFRRDSGWWTSTYVQEMTRLRFKDAIVDLREFRDPKMHAIYETVPKIQEFAASVYETDREAAIAIISDYAYNTAVAWQADWLKLGDTLLGKYTADRINFGGTNYPQEWKDALEALR</sequence>
<dbReference type="EMBL" id="LGGP01000006">
    <property type="protein sequence ID" value="KUK82285.1"/>
    <property type="molecule type" value="Genomic_DNA"/>
</dbReference>
<dbReference type="PANTHER" id="PTHR12994:SF17">
    <property type="entry name" value="LD30995P"/>
    <property type="match status" value="1"/>
</dbReference>
<dbReference type="GO" id="GO:0016805">
    <property type="term" value="F:dipeptidase activity"/>
    <property type="evidence" value="ECO:0007669"/>
    <property type="project" value="UniProtKB-KW"/>
</dbReference>
<dbReference type="Proteomes" id="UP000054092">
    <property type="component" value="Unassembled WGS sequence"/>
</dbReference>
<feature type="chain" id="PRO_5007171884" description="Dipeptidase" evidence="2">
    <location>
        <begin position="24"/>
        <end position="517"/>
    </location>
</feature>
<keyword evidence="1" id="KW-0224">Dipeptidase</keyword>
<evidence type="ECO:0000313" key="3">
    <source>
        <dbReference type="EMBL" id="KUK82285.1"/>
    </source>
</evidence>
<evidence type="ECO:0000256" key="1">
    <source>
        <dbReference type="RuleBase" id="RU364089"/>
    </source>
</evidence>
<name>A0A124FYU7_9BACT</name>
<organism evidence="3 4">
    <name type="scientific">Mesotoga prima</name>
    <dbReference type="NCBI Taxonomy" id="1184387"/>
    <lineage>
        <taxon>Bacteria</taxon>
        <taxon>Thermotogati</taxon>
        <taxon>Thermotogota</taxon>
        <taxon>Thermotogae</taxon>
        <taxon>Kosmotogales</taxon>
        <taxon>Kosmotogaceae</taxon>
        <taxon>Mesotoga</taxon>
    </lineage>
</organism>